<proteinExistence type="predicted"/>
<name>A0A3L6EPH9_MAIZE</name>
<comment type="caution">
    <text evidence="1">The sequence shown here is derived from an EMBL/GenBank/DDBJ whole genome shotgun (WGS) entry which is preliminary data.</text>
</comment>
<feature type="non-terminal residue" evidence="1">
    <location>
        <position position="1"/>
    </location>
</feature>
<evidence type="ECO:0000313" key="2">
    <source>
        <dbReference type="Proteomes" id="UP000251960"/>
    </source>
</evidence>
<reference evidence="1 2" key="1">
    <citation type="journal article" date="2018" name="Nat. Genet.">
        <title>Extensive intraspecific gene order and gene structural variations between Mo17 and other maize genomes.</title>
        <authorList>
            <person name="Sun S."/>
            <person name="Zhou Y."/>
            <person name="Chen J."/>
            <person name="Shi J."/>
            <person name="Zhao H."/>
            <person name="Zhao H."/>
            <person name="Song W."/>
            <person name="Zhang M."/>
            <person name="Cui Y."/>
            <person name="Dong X."/>
            <person name="Liu H."/>
            <person name="Ma X."/>
            <person name="Jiao Y."/>
            <person name="Wang B."/>
            <person name="Wei X."/>
            <person name="Stein J.C."/>
            <person name="Glaubitz J.C."/>
            <person name="Lu F."/>
            <person name="Yu G."/>
            <person name="Liang C."/>
            <person name="Fengler K."/>
            <person name="Li B."/>
            <person name="Rafalski A."/>
            <person name="Schnable P.S."/>
            <person name="Ware D.H."/>
            <person name="Buckler E.S."/>
            <person name="Lai J."/>
        </authorList>
    </citation>
    <scope>NUCLEOTIDE SEQUENCE [LARGE SCALE GENOMIC DNA]</scope>
    <source>
        <strain evidence="2">cv. Missouri 17</strain>
        <tissue evidence="1">Seedling</tissue>
    </source>
</reference>
<dbReference type="Proteomes" id="UP000251960">
    <property type="component" value="Chromosome 5"/>
</dbReference>
<protein>
    <submittedName>
        <fullName evidence="1">Uncharacterized protein</fullName>
    </submittedName>
</protein>
<gene>
    <name evidence="1" type="ORF">Zm00014a_007307</name>
</gene>
<evidence type="ECO:0000313" key="1">
    <source>
        <dbReference type="EMBL" id="PWZ22599.1"/>
    </source>
</evidence>
<organism evidence="1 2">
    <name type="scientific">Zea mays</name>
    <name type="common">Maize</name>
    <dbReference type="NCBI Taxonomy" id="4577"/>
    <lineage>
        <taxon>Eukaryota</taxon>
        <taxon>Viridiplantae</taxon>
        <taxon>Streptophyta</taxon>
        <taxon>Embryophyta</taxon>
        <taxon>Tracheophyta</taxon>
        <taxon>Spermatophyta</taxon>
        <taxon>Magnoliopsida</taxon>
        <taxon>Liliopsida</taxon>
        <taxon>Poales</taxon>
        <taxon>Poaceae</taxon>
        <taxon>PACMAD clade</taxon>
        <taxon>Panicoideae</taxon>
        <taxon>Andropogonodae</taxon>
        <taxon>Andropogoneae</taxon>
        <taxon>Tripsacinae</taxon>
        <taxon>Zea</taxon>
    </lineage>
</organism>
<dbReference type="EMBL" id="NCVQ01000006">
    <property type="protein sequence ID" value="PWZ22599.1"/>
    <property type="molecule type" value="Genomic_DNA"/>
</dbReference>
<dbReference type="AlphaFoldDB" id="A0A3L6EPH9"/>
<accession>A0A3L6EPH9</accession>
<sequence length="61" mass="6422">SVCFSVITNRPGRVVGLNPIFLTCSISTNLAAMPLRVTGPVLPFKGASVANQHVAQWVALT</sequence>